<keyword evidence="8" id="KW-1185">Reference proteome</keyword>
<dbReference type="Pfam" id="PF04241">
    <property type="entry name" value="DUF423"/>
    <property type="match status" value="1"/>
</dbReference>
<dbReference type="PANTHER" id="PTHR43461:SF1">
    <property type="entry name" value="TRANSMEMBRANE PROTEIN 256"/>
    <property type="match status" value="1"/>
</dbReference>
<dbReference type="Proteomes" id="UP000468650">
    <property type="component" value="Unassembled WGS sequence"/>
</dbReference>
<keyword evidence="3 6" id="KW-0812">Transmembrane</keyword>
<reference evidence="7 8" key="1">
    <citation type="submission" date="2019-09" db="EMBL/GenBank/DDBJ databases">
        <title>Genomes of family Cryomorphaceae.</title>
        <authorList>
            <person name="Bowman J.P."/>
        </authorList>
    </citation>
    <scope>NUCLEOTIDE SEQUENCE [LARGE SCALE GENOMIC DNA]</scope>
    <source>
        <strain evidence="7 8">LMG 25704</strain>
    </source>
</reference>
<dbReference type="GO" id="GO:0005886">
    <property type="term" value="C:plasma membrane"/>
    <property type="evidence" value="ECO:0007669"/>
    <property type="project" value="TreeGrafter"/>
</dbReference>
<accession>A0A6N6RMS5</accession>
<evidence type="ECO:0000256" key="1">
    <source>
        <dbReference type="ARBA" id="ARBA00004141"/>
    </source>
</evidence>
<evidence type="ECO:0000256" key="5">
    <source>
        <dbReference type="ARBA" id="ARBA00023136"/>
    </source>
</evidence>
<evidence type="ECO:0000256" key="3">
    <source>
        <dbReference type="ARBA" id="ARBA00022692"/>
    </source>
</evidence>
<evidence type="ECO:0000313" key="8">
    <source>
        <dbReference type="Proteomes" id="UP000468650"/>
    </source>
</evidence>
<dbReference type="PANTHER" id="PTHR43461">
    <property type="entry name" value="TRANSMEMBRANE PROTEIN 256"/>
    <property type="match status" value="1"/>
</dbReference>
<feature type="transmembrane region" description="Helical" evidence="6">
    <location>
        <begin position="61"/>
        <end position="79"/>
    </location>
</feature>
<evidence type="ECO:0000256" key="6">
    <source>
        <dbReference type="SAM" id="Phobius"/>
    </source>
</evidence>
<comment type="similarity">
    <text evidence="2">Belongs to the UPF0382 family.</text>
</comment>
<proteinExistence type="inferred from homology"/>
<comment type="caution">
    <text evidence="7">The sequence shown here is derived from an EMBL/GenBank/DDBJ whole genome shotgun (WGS) entry which is preliminary data.</text>
</comment>
<keyword evidence="4 6" id="KW-1133">Transmembrane helix</keyword>
<evidence type="ECO:0000256" key="4">
    <source>
        <dbReference type="ARBA" id="ARBA00022989"/>
    </source>
</evidence>
<evidence type="ECO:0000313" key="7">
    <source>
        <dbReference type="EMBL" id="KAB2814897.1"/>
    </source>
</evidence>
<gene>
    <name evidence="7" type="ORF">F8C67_00425</name>
</gene>
<comment type="subcellular location">
    <subcellularLocation>
        <location evidence="1">Membrane</location>
        <topology evidence="1">Multi-pass membrane protein</topology>
    </subcellularLocation>
</comment>
<dbReference type="InterPro" id="IPR006696">
    <property type="entry name" value="DUF423"/>
</dbReference>
<protein>
    <submittedName>
        <fullName evidence="7">DUF423 domain-containing protein</fullName>
    </submittedName>
</protein>
<evidence type="ECO:0000256" key="2">
    <source>
        <dbReference type="ARBA" id="ARBA00009694"/>
    </source>
</evidence>
<name>A0A6N6RMS5_9FLAO</name>
<feature type="transmembrane region" description="Helical" evidence="6">
    <location>
        <begin position="91"/>
        <end position="115"/>
    </location>
</feature>
<dbReference type="OrthoDB" id="9802121at2"/>
<feature type="transmembrane region" description="Helical" evidence="6">
    <location>
        <begin position="37"/>
        <end position="54"/>
    </location>
</feature>
<sequence length="123" mass="13280">MMAGTIFMVLGVILGAMGAHALEKSLTPAALDSFETAVRYQIYHGLALLILARYKSFNKTILYLFIGGVILFSGSIYLLTTDELMSVSLSALGPVTPIGGMLLIIGWIVLFINILREKSANRG</sequence>
<dbReference type="EMBL" id="WBVO01000001">
    <property type="protein sequence ID" value="KAB2814897.1"/>
    <property type="molecule type" value="Genomic_DNA"/>
</dbReference>
<dbReference type="AlphaFoldDB" id="A0A6N6RMS5"/>
<organism evidence="7 8">
    <name type="scientific">Phaeocystidibacter luteus</name>
    <dbReference type="NCBI Taxonomy" id="911197"/>
    <lineage>
        <taxon>Bacteria</taxon>
        <taxon>Pseudomonadati</taxon>
        <taxon>Bacteroidota</taxon>
        <taxon>Flavobacteriia</taxon>
        <taxon>Flavobacteriales</taxon>
        <taxon>Phaeocystidibacteraceae</taxon>
        <taxon>Phaeocystidibacter</taxon>
    </lineage>
</organism>
<keyword evidence="5 6" id="KW-0472">Membrane</keyword>